<dbReference type="InterPro" id="IPR010750">
    <property type="entry name" value="SGF29_tudor-like_dom"/>
</dbReference>
<comment type="caution">
    <text evidence="3">The sequence shown here is derived from an EMBL/GenBank/DDBJ whole genome shotgun (WGS) entry which is preliminary data.</text>
</comment>
<evidence type="ECO:0000313" key="3">
    <source>
        <dbReference type="EMBL" id="KAG6627846.1"/>
    </source>
</evidence>
<organism evidence="3 4">
    <name type="scientific">Carya illinoinensis</name>
    <name type="common">Pecan</name>
    <dbReference type="NCBI Taxonomy" id="32201"/>
    <lineage>
        <taxon>Eukaryota</taxon>
        <taxon>Viridiplantae</taxon>
        <taxon>Streptophyta</taxon>
        <taxon>Embryophyta</taxon>
        <taxon>Tracheophyta</taxon>
        <taxon>Spermatophyta</taxon>
        <taxon>Magnoliopsida</taxon>
        <taxon>eudicotyledons</taxon>
        <taxon>Gunneridae</taxon>
        <taxon>Pentapetalae</taxon>
        <taxon>rosids</taxon>
        <taxon>fabids</taxon>
        <taxon>Fagales</taxon>
        <taxon>Juglandaceae</taxon>
        <taxon>Carya</taxon>
    </lineage>
</organism>
<feature type="region of interest" description="Disordered" evidence="1">
    <location>
        <begin position="16"/>
        <end position="55"/>
    </location>
</feature>
<feature type="domain" description="SGF29 C-terminal" evidence="2">
    <location>
        <begin position="1"/>
        <end position="142"/>
    </location>
</feature>
<dbReference type="EMBL" id="CM031823">
    <property type="protein sequence ID" value="KAG6627846.1"/>
    <property type="molecule type" value="Genomic_DNA"/>
</dbReference>
<gene>
    <name evidence="3" type="ORF">CIPAW_15G157800</name>
</gene>
<dbReference type="AlphaFoldDB" id="A0A8T1N7Z7"/>
<accession>A0A8T1N7Z7</accession>
<proteinExistence type="predicted"/>
<dbReference type="PANTHER" id="PTHR21539">
    <property type="entry name" value="SAGA-ASSOCIATED FACTOR 29"/>
    <property type="match status" value="1"/>
</dbReference>
<dbReference type="InterPro" id="IPR037802">
    <property type="entry name" value="SGF29"/>
</dbReference>
<evidence type="ECO:0000259" key="2">
    <source>
        <dbReference type="PROSITE" id="PS51518"/>
    </source>
</evidence>
<reference evidence="3" key="1">
    <citation type="submission" date="2020-12" db="EMBL/GenBank/DDBJ databases">
        <title>WGS assembly of Carya illinoinensis cv. Pawnee.</title>
        <authorList>
            <person name="Platts A."/>
            <person name="Shu S."/>
            <person name="Wright S."/>
            <person name="Barry K."/>
            <person name="Edger P."/>
            <person name="Pires J.C."/>
            <person name="Schmutz J."/>
        </authorList>
    </citation>
    <scope>NUCLEOTIDE SEQUENCE</scope>
    <source>
        <tissue evidence="3">Leaf</tissue>
    </source>
</reference>
<dbReference type="GO" id="GO:0000124">
    <property type="term" value="C:SAGA complex"/>
    <property type="evidence" value="ECO:0007669"/>
    <property type="project" value="InterPro"/>
</dbReference>
<keyword evidence="4" id="KW-1185">Reference proteome</keyword>
<name>A0A8T1N7Z7_CARIL</name>
<dbReference type="Pfam" id="PF07039">
    <property type="entry name" value="SGF29_Tudor"/>
    <property type="match status" value="1"/>
</dbReference>
<evidence type="ECO:0000256" key="1">
    <source>
        <dbReference type="SAM" id="MobiDB-lite"/>
    </source>
</evidence>
<protein>
    <recommendedName>
        <fullName evidence="2">SGF29 C-terminal domain-containing protein</fullName>
    </recommendedName>
</protein>
<dbReference type="Proteomes" id="UP000811609">
    <property type="component" value="Chromosome 15"/>
</dbReference>
<evidence type="ECO:0000313" key="4">
    <source>
        <dbReference type="Proteomes" id="UP000811609"/>
    </source>
</evidence>
<sequence length="142" mass="15599">MQQLTSSCLFEVLDEEAGDDDEGGGQRKYKLPMSNIIPFPKRNDPSTAQDSPPGRQVLAVYPGATALYKATVVNNNHKLKILSLGACSGLGVLRKKVEVGHLNDYFGRIIFPVDTILEWFNHCKEASNNTESCEIDIDGSDL</sequence>
<dbReference type="PANTHER" id="PTHR21539:SF0">
    <property type="entry name" value="SAGA-ASSOCIATED FACTOR 29"/>
    <property type="match status" value="1"/>
</dbReference>
<dbReference type="PROSITE" id="PS51518">
    <property type="entry name" value="SGF29_C"/>
    <property type="match status" value="1"/>
</dbReference>